<organism evidence="6 7">
    <name type="scientific">Streptosporangium pseudovulgare</name>
    <dbReference type="NCBI Taxonomy" id="35765"/>
    <lineage>
        <taxon>Bacteria</taxon>
        <taxon>Bacillati</taxon>
        <taxon>Actinomycetota</taxon>
        <taxon>Actinomycetes</taxon>
        <taxon>Streptosporangiales</taxon>
        <taxon>Streptosporangiaceae</taxon>
        <taxon>Streptosporangium</taxon>
    </lineage>
</organism>
<dbReference type="CDD" id="cd16917">
    <property type="entry name" value="HATPase_UhpB-NarQ-NarX-like"/>
    <property type="match status" value="1"/>
</dbReference>
<comment type="caution">
    <text evidence="6">The sequence shown here is derived from an EMBL/GenBank/DDBJ whole genome shotgun (WGS) entry which is preliminary data.</text>
</comment>
<evidence type="ECO:0000256" key="4">
    <source>
        <dbReference type="SAM" id="Phobius"/>
    </source>
</evidence>
<keyword evidence="2" id="KW-0418">Kinase</keyword>
<dbReference type="PANTHER" id="PTHR24421">
    <property type="entry name" value="NITRATE/NITRITE SENSOR PROTEIN NARX-RELATED"/>
    <property type="match status" value="1"/>
</dbReference>
<protein>
    <recommendedName>
        <fullName evidence="5">Signal transduction histidine kinase subgroup 3 dimerisation and phosphoacceptor domain-containing protein</fullName>
    </recommendedName>
</protein>
<evidence type="ECO:0000313" key="6">
    <source>
        <dbReference type="EMBL" id="GGQ07246.1"/>
    </source>
</evidence>
<feature type="transmembrane region" description="Helical" evidence="4">
    <location>
        <begin position="61"/>
        <end position="82"/>
    </location>
</feature>
<dbReference type="InterPro" id="IPR036890">
    <property type="entry name" value="HATPase_C_sf"/>
</dbReference>
<evidence type="ECO:0000259" key="5">
    <source>
        <dbReference type="Pfam" id="PF07730"/>
    </source>
</evidence>
<feature type="transmembrane region" description="Helical" evidence="4">
    <location>
        <begin position="29"/>
        <end position="49"/>
    </location>
</feature>
<proteinExistence type="predicted"/>
<name>A0ABQ2R3K7_9ACTN</name>
<sequence length="381" mass="39843">MIAMRDRGLFAAAAWPVRSVGGRGGRWTAARGVAVLVLAAAWPVWWAVAEAVRPDAGPARAAAAALAVCYAAGWVAGVALGTGWPPRARIALLCGLFALGGGLILLQDDPMTGLDRLVYVLAAAVWLLPARWGVLLGLVAAAGRLAVAWTVTGSVNAAAGIAVIPGTVTPVAVMLLIRLLVQLSQARDEIETLATAAERARLARDLHDVLGHTLTTITAKTGLTRRLLESGADRDRAVAELRDIERLSREAHAEVRATVSGRRRPSLAVELAGARAALRAAGIRATLPHAVDHVSPELREPFAYVLREGVTNVVRHSGAARCEVRLGESSLEIRDDGRSPARAHEAGNGLAGLAERLRAVGGRLDAGPLPEGGFRLLAGRS</sequence>
<evidence type="ECO:0000256" key="2">
    <source>
        <dbReference type="ARBA" id="ARBA00022777"/>
    </source>
</evidence>
<feature type="transmembrane region" description="Helical" evidence="4">
    <location>
        <begin position="118"/>
        <end position="143"/>
    </location>
</feature>
<keyword evidence="4" id="KW-0812">Transmembrane</keyword>
<keyword evidence="1" id="KW-0808">Transferase</keyword>
<evidence type="ECO:0000256" key="3">
    <source>
        <dbReference type="ARBA" id="ARBA00023012"/>
    </source>
</evidence>
<dbReference type="Pfam" id="PF07730">
    <property type="entry name" value="HisKA_3"/>
    <property type="match status" value="1"/>
</dbReference>
<feature type="transmembrane region" description="Helical" evidence="4">
    <location>
        <begin position="88"/>
        <end position="106"/>
    </location>
</feature>
<dbReference type="InterPro" id="IPR011712">
    <property type="entry name" value="Sig_transdc_His_kin_sub3_dim/P"/>
</dbReference>
<keyword evidence="7" id="KW-1185">Reference proteome</keyword>
<reference evidence="7" key="1">
    <citation type="journal article" date="2019" name="Int. J. Syst. Evol. Microbiol.">
        <title>The Global Catalogue of Microorganisms (GCM) 10K type strain sequencing project: providing services to taxonomists for standard genome sequencing and annotation.</title>
        <authorList>
            <consortium name="The Broad Institute Genomics Platform"/>
            <consortium name="The Broad Institute Genome Sequencing Center for Infectious Disease"/>
            <person name="Wu L."/>
            <person name="Ma J."/>
        </authorList>
    </citation>
    <scope>NUCLEOTIDE SEQUENCE [LARGE SCALE GENOMIC DNA]</scope>
    <source>
        <strain evidence="7">JCM 3115</strain>
    </source>
</reference>
<keyword evidence="3" id="KW-0902">Two-component regulatory system</keyword>
<dbReference type="Gene3D" id="1.20.5.1930">
    <property type="match status" value="1"/>
</dbReference>
<evidence type="ECO:0000256" key="1">
    <source>
        <dbReference type="ARBA" id="ARBA00022679"/>
    </source>
</evidence>
<dbReference type="SUPFAM" id="SSF55874">
    <property type="entry name" value="ATPase domain of HSP90 chaperone/DNA topoisomerase II/histidine kinase"/>
    <property type="match status" value="1"/>
</dbReference>
<dbReference type="Proteomes" id="UP000611554">
    <property type="component" value="Unassembled WGS sequence"/>
</dbReference>
<gene>
    <name evidence="6" type="ORF">GCM10010140_41840</name>
</gene>
<keyword evidence="4" id="KW-1133">Transmembrane helix</keyword>
<dbReference type="InterPro" id="IPR050482">
    <property type="entry name" value="Sensor_HK_TwoCompSys"/>
</dbReference>
<accession>A0ABQ2R3K7</accession>
<feature type="transmembrane region" description="Helical" evidence="4">
    <location>
        <begin position="155"/>
        <end position="177"/>
    </location>
</feature>
<dbReference type="PANTHER" id="PTHR24421:SF63">
    <property type="entry name" value="SENSOR HISTIDINE KINASE DESK"/>
    <property type="match status" value="1"/>
</dbReference>
<keyword evidence="4" id="KW-0472">Membrane</keyword>
<dbReference type="EMBL" id="BMQJ01000010">
    <property type="protein sequence ID" value="GGQ07246.1"/>
    <property type="molecule type" value="Genomic_DNA"/>
</dbReference>
<dbReference type="Gene3D" id="3.30.565.10">
    <property type="entry name" value="Histidine kinase-like ATPase, C-terminal domain"/>
    <property type="match status" value="1"/>
</dbReference>
<evidence type="ECO:0000313" key="7">
    <source>
        <dbReference type="Proteomes" id="UP000611554"/>
    </source>
</evidence>
<feature type="domain" description="Signal transduction histidine kinase subgroup 3 dimerisation and phosphoacceptor" evidence="5">
    <location>
        <begin position="198"/>
        <end position="265"/>
    </location>
</feature>